<evidence type="ECO:0000313" key="2">
    <source>
        <dbReference type="Proteomes" id="UP000593571"/>
    </source>
</evidence>
<protein>
    <submittedName>
        <fullName evidence="1">Uncharacterized protein</fullName>
    </submittedName>
</protein>
<name>A0A7J8KAV7_ROUAE</name>
<keyword evidence="2" id="KW-1185">Reference proteome</keyword>
<accession>A0A7J8KAV7</accession>
<reference evidence="1 2" key="1">
    <citation type="journal article" date="2020" name="Nature">
        <title>Six reference-quality genomes reveal evolution of bat adaptations.</title>
        <authorList>
            <person name="Jebb D."/>
            <person name="Huang Z."/>
            <person name="Pippel M."/>
            <person name="Hughes G.M."/>
            <person name="Lavrichenko K."/>
            <person name="Devanna P."/>
            <person name="Winkler S."/>
            <person name="Jermiin L.S."/>
            <person name="Skirmuntt E.C."/>
            <person name="Katzourakis A."/>
            <person name="Burkitt-Gray L."/>
            <person name="Ray D.A."/>
            <person name="Sullivan K.A.M."/>
            <person name="Roscito J.G."/>
            <person name="Kirilenko B.M."/>
            <person name="Davalos L.M."/>
            <person name="Corthals A.P."/>
            <person name="Power M.L."/>
            <person name="Jones G."/>
            <person name="Ransome R.D."/>
            <person name="Dechmann D.K.N."/>
            <person name="Locatelli A.G."/>
            <person name="Puechmaille S.J."/>
            <person name="Fedrigo O."/>
            <person name="Jarvis E.D."/>
            <person name="Hiller M."/>
            <person name="Vernes S.C."/>
            <person name="Myers E.W."/>
            <person name="Teeling E.C."/>
        </authorList>
    </citation>
    <scope>NUCLEOTIDE SEQUENCE [LARGE SCALE GENOMIC DNA]</scope>
    <source>
        <strain evidence="1">MRouAeg1</strain>
        <tissue evidence="1">Muscle</tissue>
    </source>
</reference>
<sequence length="142" mass="15962">MSSLVHLPCRKKPTRGPTRQWYQWAPCRVGVPLLACTMLQGHREGQGLMPGPSSSWHDLAFLGGTMGYSYTPAPSCPTGKPWSHPLSQQDSLWLEQRELQSSEGDAWPSQWEWPLPQLLLIHRTVPQAWTDQLGSQVLGFCL</sequence>
<dbReference type="Proteomes" id="UP000593571">
    <property type="component" value="Unassembled WGS sequence"/>
</dbReference>
<organism evidence="1 2">
    <name type="scientific">Rousettus aegyptiacus</name>
    <name type="common">Egyptian fruit bat</name>
    <name type="synonym">Pteropus aegyptiacus</name>
    <dbReference type="NCBI Taxonomy" id="9407"/>
    <lineage>
        <taxon>Eukaryota</taxon>
        <taxon>Metazoa</taxon>
        <taxon>Chordata</taxon>
        <taxon>Craniata</taxon>
        <taxon>Vertebrata</taxon>
        <taxon>Euteleostomi</taxon>
        <taxon>Mammalia</taxon>
        <taxon>Eutheria</taxon>
        <taxon>Laurasiatheria</taxon>
        <taxon>Chiroptera</taxon>
        <taxon>Yinpterochiroptera</taxon>
        <taxon>Pteropodoidea</taxon>
        <taxon>Pteropodidae</taxon>
        <taxon>Rousettinae</taxon>
        <taxon>Rousettus</taxon>
    </lineage>
</organism>
<gene>
    <name evidence="1" type="ORF">HJG63_007835</name>
</gene>
<evidence type="ECO:0000313" key="1">
    <source>
        <dbReference type="EMBL" id="KAF6505959.1"/>
    </source>
</evidence>
<dbReference type="EMBL" id="JACASE010000001">
    <property type="protein sequence ID" value="KAF6505959.1"/>
    <property type="molecule type" value="Genomic_DNA"/>
</dbReference>
<dbReference type="AlphaFoldDB" id="A0A7J8KAV7"/>
<comment type="caution">
    <text evidence="1">The sequence shown here is derived from an EMBL/GenBank/DDBJ whole genome shotgun (WGS) entry which is preliminary data.</text>
</comment>
<proteinExistence type="predicted"/>